<dbReference type="RefSeq" id="WP_014248311.1">
    <property type="nucleotide sequence ID" value="NC_016622.1"/>
</dbReference>
<accession>G7Z1X0</accession>
<dbReference type="Proteomes" id="UP000005667">
    <property type="component" value="Chromosome"/>
</dbReference>
<evidence type="ECO:0000313" key="2">
    <source>
        <dbReference type="Proteomes" id="UP000005667"/>
    </source>
</evidence>
<dbReference type="EMBL" id="FQ311868">
    <property type="protein sequence ID" value="CBS87320.1"/>
    <property type="molecule type" value="Genomic_DNA"/>
</dbReference>
<sequence length="460" mass="51978">MTALPTTAPHILPAPPMVPEDRLEGRVLPASGWWTLNQLERGGSMRQDHHRLDELAFVLAKKGNGTDIYASQSFFERPSRRAVHLAYMTHAYVDLDVYKTPVMSDGKGIEVVARLVLWDCDEWGIPRPSCIVHSGRGLYLKWFWRQPVPRAEAGRAMAINRALVRSFRDFGADPAAVDLSRILQVVGSVNSRSGKTVEVIWSNDADGNIVRYDFGTFAEAFLPSSGDGPAPRSAEIVPLRRARGERTVASREAVEEHQRLGHKLFNREHWHWGVLEDLRCLAKLRHESGVVQATGAGRRAGLDLFGHLGACRLARVIPAHRLAAEIDAWARLILPDWYVDGDFGRHCSTLLELAHRAAAGERVQYGGKTVSPIWTYKKTRLLELLEINSEEMRHMTRLIDDDEKRRRDREKWRADHTGQDRAAYLAANSISNDKPWEAEGVSRATWYRRKQKQEAAAKAR</sequence>
<dbReference type="Gene3D" id="1.10.1220.10">
    <property type="entry name" value="Met repressor-like"/>
    <property type="match status" value="1"/>
</dbReference>
<dbReference type="KEGG" id="ali:AZOLI_2085"/>
<dbReference type="HOGENOM" id="CLU_029349_1_0_5"/>
<keyword evidence="2" id="KW-1185">Reference proteome</keyword>
<organism evidence="1 2">
    <name type="scientific">Azospirillum lipoferum (strain 4B)</name>
    <dbReference type="NCBI Taxonomy" id="862719"/>
    <lineage>
        <taxon>Bacteria</taxon>
        <taxon>Pseudomonadati</taxon>
        <taxon>Pseudomonadota</taxon>
        <taxon>Alphaproteobacteria</taxon>
        <taxon>Rhodospirillales</taxon>
        <taxon>Azospirillaceae</taxon>
        <taxon>Azospirillum</taxon>
    </lineage>
</organism>
<dbReference type="AlphaFoldDB" id="G7Z1X0"/>
<protein>
    <submittedName>
        <fullName evidence="1">Uncharacterized protein</fullName>
    </submittedName>
</protein>
<evidence type="ECO:0000313" key="1">
    <source>
        <dbReference type="EMBL" id="CBS87320.1"/>
    </source>
</evidence>
<name>G7Z1X0_AZOL4</name>
<reference evidence="2" key="1">
    <citation type="journal article" date="2011" name="PLoS Genet.">
        <title>Azospirillum genomes reveal transition of bacteria from aquatic to terrestrial environments.</title>
        <authorList>
            <person name="Wisniewski-Dye F."/>
            <person name="Borziak K."/>
            <person name="Khalsa-Moyers G."/>
            <person name="Alexandre G."/>
            <person name="Sukharnikov L.O."/>
            <person name="Wuichet K."/>
            <person name="Hurst G.B."/>
            <person name="McDonald W.H."/>
            <person name="Robertson J.S."/>
            <person name="Barbe V."/>
            <person name="Calteau A."/>
            <person name="Rouy Z."/>
            <person name="Mangenot S."/>
            <person name="Prigent-Combaret C."/>
            <person name="Normand P."/>
            <person name="Boyer M."/>
            <person name="Siguier P."/>
            <person name="Dessaux Y."/>
            <person name="Elmerich C."/>
            <person name="Condemine G."/>
            <person name="Krishnen G."/>
            <person name="Kennedy I."/>
            <person name="Paterson A.H."/>
            <person name="Gonzalez V."/>
            <person name="Mavingui P."/>
            <person name="Zhulin I.B."/>
        </authorList>
    </citation>
    <scope>NUCLEOTIDE SEQUENCE [LARGE SCALE GENOMIC DNA]</scope>
    <source>
        <strain evidence="2">4B</strain>
    </source>
</reference>
<dbReference type="GO" id="GO:0006355">
    <property type="term" value="P:regulation of DNA-templated transcription"/>
    <property type="evidence" value="ECO:0007669"/>
    <property type="project" value="InterPro"/>
</dbReference>
<dbReference type="InterPro" id="IPR013321">
    <property type="entry name" value="Arc_rbn_hlx_hlx"/>
</dbReference>
<proteinExistence type="predicted"/>
<gene>
    <name evidence="1" type="ordered locus">AZOLI_2085</name>
</gene>